<keyword evidence="3" id="KW-1185">Reference proteome</keyword>
<protein>
    <recommendedName>
        <fullName evidence="1">Late embryogenesis abundant protein LEA-2 subgroup domain-containing protein</fullName>
    </recommendedName>
</protein>
<dbReference type="SUPFAM" id="SSF117070">
    <property type="entry name" value="LEA14-like"/>
    <property type="match status" value="1"/>
</dbReference>
<dbReference type="Pfam" id="PF03168">
    <property type="entry name" value="LEA_2"/>
    <property type="match status" value="1"/>
</dbReference>
<sequence length="165" mass="17804">MRATRLALPALVLATACTPVRDYQEAARGLRFHLDRVEPSVHLALPLDRSRMAFRVVVGVDNPSTVPFHVLGFTGDLKLESRGATHAIGRMDLARPLDIPPQGSGRMEVEVSFSYGDLRDNWVAIQAAAQGGSGAWRLDGVLKADAFSFAIQLPVKSRKAFGGAP</sequence>
<evidence type="ECO:0000313" key="3">
    <source>
        <dbReference type="Proteomes" id="UP001238179"/>
    </source>
</evidence>
<reference evidence="3" key="1">
    <citation type="journal article" date="2023" name="Int. J. Syst. Evol. Microbiol.">
        <title>Mesoterricola silvestris gen. nov., sp. nov., Mesoterricola sediminis sp. nov., Geothrix oryzae sp. nov., Geothrix edaphica sp. nov., Geothrix rubra sp. nov., and Geothrix limicola sp. nov., six novel members of Acidobacteriota isolated from soils.</title>
        <authorList>
            <person name="Itoh H."/>
            <person name="Sugisawa Y."/>
            <person name="Mise K."/>
            <person name="Xu Z."/>
            <person name="Kuniyasu M."/>
            <person name="Ushijima N."/>
            <person name="Kawano K."/>
            <person name="Kobayashi E."/>
            <person name="Shiratori Y."/>
            <person name="Masuda Y."/>
            <person name="Senoo K."/>
        </authorList>
    </citation>
    <scope>NUCLEOTIDE SEQUENCE [LARGE SCALE GENOMIC DNA]</scope>
    <source>
        <strain evidence="3">W79</strain>
    </source>
</reference>
<dbReference type="KEGG" id="msil:METEAL_03760"/>
<feature type="domain" description="Late embryogenesis abundant protein LEA-2 subgroup" evidence="1">
    <location>
        <begin position="58"/>
        <end position="158"/>
    </location>
</feature>
<dbReference type="EMBL" id="AP027080">
    <property type="protein sequence ID" value="BDU71202.1"/>
    <property type="molecule type" value="Genomic_DNA"/>
</dbReference>
<accession>A0AA48GH99</accession>
<gene>
    <name evidence="2" type="ORF">METEAL_03760</name>
</gene>
<proteinExistence type="predicted"/>
<dbReference type="RefSeq" id="WP_316414087.1">
    <property type="nucleotide sequence ID" value="NZ_AP027080.1"/>
</dbReference>
<name>A0AA48GH99_9BACT</name>
<dbReference type="Proteomes" id="UP001238179">
    <property type="component" value="Chromosome"/>
</dbReference>
<dbReference type="PROSITE" id="PS51257">
    <property type="entry name" value="PROKAR_LIPOPROTEIN"/>
    <property type="match status" value="1"/>
</dbReference>
<evidence type="ECO:0000259" key="1">
    <source>
        <dbReference type="Pfam" id="PF03168"/>
    </source>
</evidence>
<dbReference type="AlphaFoldDB" id="A0AA48GH99"/>
<dbReference type="InterPro" id="IPR004864">
    <property type="entry name" value="LEA_2"/>
</dbReference>
<organism evidence="2 3">
    <name type="scientific">Mesoterricola silvestris</name>
    <dbReference type="NCBI Taxonomy" id="2927979"/>
    <lineage>
        <taxon>Bacteria</taxon>
        <taxon>Pseudomonadati</taxon>
        <taxon>Acidobacteriota</taxon>
        <taxon>Holophagae</taxon>
        <taxon>Holophagales</taxon>
        <taxon>Holophagaceae</taxon>
        <taxon>Mesoterricola</taxon>
    </lineage>
</organism>
<dbReference type="Gene3D" id="2.60.40.1820">
    <property type="match status" value="1"/>
</dbReference>
<evidence type="ECO:0000313" key="2">
    <source>
        <dbReference type="EMBL" id="BDU71202.1"/>
    </source>
</evidence>